<evidence type="ECO:0000259" key="4">
    <source>
        <dbReference type="Pfam" id="PF01420"/>
    </source>
</evidence>
<dbReference type="GO" id="GO:0016787">
    <property type="term" value="F:hydrolase activity"/>
    <property type="evidence" value="ECO:0007669"/>
    <property type="project" value="UniProtKB-KW"/>
</dbReference>
<keyword evidence="5" id="KW-0255">Endonuclease</keyword>
<comment type="similarity">
    <text evidence="1">Belongs to the type-I restriction system S methylase family.</text>
</comment>
<proteinExistence type="inferred from homology"/>
<dbReference type="Gene3D" id="3.90.220.20">
    <property type="entry name" value="DNA methylase specificity domains"/>
    <property type="match status" value="2"/>
</dbReference>
<comment type="caution">
    <text evidence="5">The sequence shown here is derived from an EMBL/GenBank/DDBJ whole genome shotgun (WGS) entry which is preliminary data.</text>
</comment>
<feature type="domain" description="Type I restriction modification DNA specificity" evidence="4">
    <location>
        <begin position="83"/>
        <end position="188"/>
    </location>
</feature>
<dbReference type="GO" id="GO:0004519">
    <property type="term" value="F:endonuclease activity"/>
    <property type="evidence" value="ECO:0007669"/>
    <property type="project" value="UniProtKB-KW"/>
</dbReference>
<dbReference type="PANTHER" id="PTHR30408:SF13">
    <property type="entry name" value="TYPE I RESTRICTION ENZYME HINDI SPECIFICITY SUBUNIT"/>
    <property type="match status" value="1"/>
</dbReference>
<dbReference type="PANTHER" id="PTHR30408">
    <property type="entry name" value="TYPE-1 RESTRICTION ENZYME ECOKI SPECIFICITY PROTEIN"/>
    <property type="match status" value="1"/>
</dbReference>
<dbReference type="RefSeq" id="WP_224193711.1">
    <property type="nucleotide sequence ID" value="NZ_JAIRAU010000028.1"/>
</dbReference>
<keyword evidence="2" id="KW-0680">Restriction system</keyword>
<dbReference type="InterPro" id="IPR052021">
    <property type="entry name" value="Type-I_RS_S_subunit"/>
</dbReference>
<evidence type="ECO:0000256" key="3">
    <source>
        <dbReference type="ARBA" id="ARBA00023125"/>
    </source>
</evidence>
<gene>
    <name evidence="5" type="ORF">K7C98_22120</name>
</gene>
<keyword evidence="5" id="KW-0540">Nuclease</keyword>
<evidence type="ECO:0000313" key="6">
    <source>
        <dbReference type="Proteomes" id="UP001139031"/>
    </source>
</evidence>
<organism evidence="5 6">
    <name type="scientific">Nannocystis pusilla</name>
    <dbReference type="NCBI Taxonomy" id="889268"/>
    <lineage>
        <taxon>Bacteria</taxon>
        <taxon>Pseudomonadati</taxon>
        <taxon>Myxococcota</taxon>
        <taxon>Polyangia</taxon>
        <taxon>Nannocystales</taxon>
        <taxon>Nannocystaceae</taxon>
        <taxon>Nannocystis</taxon>
    </lineage>
</organism>
<accession>A0ABS7TUQ0</accession>
<keyword evidence="5" id="KW-0378">Hydrolase</keyword>
<dbReference type="EC" id="3.1.21.-" evidence="5"/>
<dbReference type="SUPFAM" id="SSF116734">
    <property type="entry name" value="DNA methylase specificity domain"/>
    <property type="match status" value="2"/>
</dbReference>
<evidence type="ECO:0000256" key="1">
    <source>
        <dbReference type="ARBA" id="ARBA00010923"/>
    </source>
</evidence>
<dbReference type="InterPro" id="IPR044946">
    <property type="entry name" value="Restrct_endonuc_typeI_TRD_sf"/>
</dbReference>
<evidence type="ECO:0000256" key="2">
    <source>
        <dbReference type="ARBA" id="ARBA00022747"/>
    </source>
</evidence>
<protein>
    <submittedName>
        <fullName evidence="5">Restriction endonuclease subunit S</fullName>
        <ecNumber evidence="5">3.1.21.-</ecNumber>
    </submittedName>
</protein>
<dbReference type="EMBL" id="JAIRAU010000028">
    <property type="protein sequence ID" value="MBZ5711948.1"/>
    <property type="molecule type" value="Genomic_DNA"/>
</dbReference>
<sequence length="441" mass="49520">MSAPAHWVRTTLDAIKADSENAIAGGPFGSDLTQADYVDHPDGVPVIRGCNLGHGERRFYPDELVFVHPDKAEALRRSQALPGDVIFTQRGTVSQVGLVPDDLPWRRFLLSQSQMKLTCDPARADPEYVYYWCRSPEVQRYVENWTIAAGVPHTNLSTLRQTPLLLPPLPEQRAIAAALSALDRRISLCDDQRAVLVKLVDLLFRTWFIEHQPTADKAVGKRHPTVDPELYSRLAPAFHEHDDRRFPLAYRLLPLTDLAEFQNGSAFGMSDFSAGEGLPIIKIGELKQGITRQTRYCVHRDNSRRIDRGDLLLSWSGNPDTSIDTFLYFGGPAWLNQHIFKVVAPRPEDRAYMFGLLRSLKPKLLAFARAKQTTGLGHVTLKDLKTLVVEYPPVMMRDAFDGLTAPYFAKIGACDDLRATLVAARDDLLLRLMSAQARLRL</sequence>
<reference evidence="5" key="1">
    <citation type="submission" date="2021-08" db="EMBL/GenBank/DDBJ databases">
        <authorList>
            <person name="Stevens D.C."/>
        </authorList>
    </citation>
    <scope>NUCLEOTIDE SEQUENCE</scope>
    <source>
        <strain evidence="5">DSM 53165</strain>
    </source>
</reference>
<dbReference type="Pfam" id="PF01420">
    <property type="entry name" value="Methylase_S"/>
    <property type="match status" value="2"/>
</dbReference>
<keyword evidence="6" id="KW-1185">Reference proteome</keyword>
<dbReference type="InterPro" id="IPR000055">
    <property type="entry name" value="Restrct_endonuc_typeI_TRD"/>
</dbReference>
<keyword evidence="3" id="KW-0238">DNA-binding</keyword>
<dbReference type="Proteomes" id="UP001139031">
    <property type="component" value="Unassembled WGS sequence"/>
</dbReference>
<feature type="domain" description="Type I restriction modification DNA specificity" evidence="4">
    <location>
        <begin position="255"/>
        <end position="393"/>
    </location>
</feature>
<name>A0ABS7TUQ0_9BACT</name>
<evidence type="ECO:0000313" key="5">
    <source>
        <dbReference type="EMBL" id="MBZ5711948.1"/>
    </source>
</evidence>